<reference evidence="2 3" key="1">
    <citation type="journal article" date="2008" name="Nature">
        <title>The Trichoplax genome and the nature of placozoans.</title>
        <authorList>
            <person name="Srivastava M."/>
            <person name="Begovic E."/>
            <person name="Chapman J."/>
            <person name="Putnam N.H."/>
            <person name="Hellsten U."/>
            <person name="Kawashima T."/>
            <person name="Kuo A."/>
            <person name="Mitros T."/>
            <person name="Salamov A."/>
            <person name="Carpenter M.L."/>
            <person name="Signorovitch A.Y."/>
            <person name="Moreno M.A."/>
            <person name="Kamm K."/>
            <person name="Grimwood J."/>
            <person name="Schmutz J."/>
            <person name="Shapiro H."/>
            <person name="Grigoriev I.V."/>
            <person name="Buss L.W."/>
            <person name="Schierwater B."/>
            <person name="Dellaporta S.L."/>
            <person name="Rokhsar D.S."/>
        </authorList>
    </citation>
    <scope>NUCLEOTIDE SEQUENCE [LARGE SCALE GENOMIC DNA]</scope>
    <source>
        <strain evidence="2 3">Grell-BS-1999</strain>
    </source>
</reference>
<gene>
    <name evidence="2" type="ORF">TRIADDRAFT_57634</name>
</gene>
<dbReference type="RefSeq" id="XP_002113447.1">
    <property type="nucleotide sequence ID" value="XM_002113411.1"/>
</dbReference>
<dbReference type="Gene3D" id="1.10.2000.10">
    <property type="entry name" value="Frizzled cysteine-rich domain"/>
    <property type="match status" value="1"/>
</dbReference>
<dbReference type="GeneID" id="6754659"/>
<evidence type="ECO:0000256" key="1">
    <source>
        <dbReference type="SAM" id="SignalP"/>
    </source>
</evidence>
<name>B3S002_TRIAD</name>
<dbReference type="PhylomeDB" id="B3S002"/>
<dbReference type="KEGG" id="tad:TRIADDRAFT_57634"/>
<sequence>MMRAITSSILAALIIAQVAVLSSASELDRLTRAVNMIKAYSAGSLTTCAAVGNNAPFCDVSYPVPEYAQRDAKALDRAAQTIVNGIKNSPSVSASQACLRDIKGLYCNIMFPRCDRVRNEISFNTSNCINADEKCPQSIRDNIKKGHLCDYIPRGKFYLNDCIKPPSYSYKTCPNAPNAVLIPKFLVAEPVLQDNGATALKKYLKSKKVSDACINTAMQLECGVIPFCSPNKTLLLTTLTQSVCKNFINW</sequence>
<feature type="chain" id="PRO_5002798405" description="FZ domain-containing protein" evidence="1">
    <location>
        <begin position="25"/>
        <end position="250"/>
    </location>
</feature>
<proteinExistence type="predicted"/>
<organism evidence="2 3">
    <name type="scientific">Trichoplax adhaerens</name>
    <name type="common">Trichoplax reptans</name>
    <dbReference type="NCBI Taxonomy" id="10228"/>
    <lineage>
        <taxon>Eukaryota</taxon>
        <taxon>Metazoa</taxon>
        <taxon>Placozoa</taxon>
        <taxon>Uniplacotomia</taxon>
        <taxon>Trichoplacea</taxon>
        <taxon>Trichoplacidae</taxon>
        <taxon>Trichoplax</taxon>
    </lineage>
</organism>
<dbReference type="AlphaFoldDB" id="B3S002"/>
<dbReference type="Proteomes" id="UP000009022">
    <property type="component" value="Unassembled WGS sequence"/>
</dbReference>
<keyword evidence="3" id="KW-1185">Reference proteome</keyword>
<feature type="signal peptide" evidence="1">
    <location>
        <begin position="1"/>
        <end position="24"/>
    </location>
</feature>
<dbReference type="CTD" id="6754659"/>
<dbReference type="InterPro" id="IPR036790">
    <property type="entry name" value="Frizzled_dom_sf"/>
</dbReference>
<dbReference type="EMBL" id="DS985246">
    <property type="protein sequence ID" value="EDV23921.1"/>
    <property type="molecule type" value="Genomic_DNA"/>
</dbReference>
<accession>B3S002</accession>
<evidence type="ECO:0008006" key="4">
    <source>
        <dbReference type="Google" id="ProtNLM"/>
    </source>
</evidence>
<evidence type="ECO:0000313" key="2">
    <source>
        <dbReference type="EMBL" id="EDV23921.1"/>
    </source>
</evidence>
<protein>
    <recommendedName>
        <fullName evidence="4">FZ domain-containing protein</fullName>
    </recommendedName>
</protein>
<dbReference type="HOGENOM" id="CLU_1112567_0_0_1"/>
<evidence type="ECO:0000313" key="3">
    <source>
        <dbReference type="Proteomes" id="UP000009022"/>
    </source>
</evidence>
<keyword evidence="1" id="KW-0732">Signal</keyword>
<dbReference type="InParanoid" id="B3S002"/>